<dbReference type="PANTHER" id="PTHR43739:SF5">
    <property type="entry name" value="EXO-ALPHA-SIALIDASE"/>
    <property type="match status" value="1"/>
</dbReference>
<accession>A0A9X1VS37</accession>
<dbReference type="InterPro" id="IPR015943">
    <property type="entry name" value="WD40/YVTN_repeat-like_dom_sf"/>
</dbReference>
<dbReference type="EMBL" id="JALGBI010000001">
    <property type="protein sequence ID" value="MCJ0761910.1"/>
    <property type="molecule type" value="Genomic_DNA"/>
</dbReference>
<comment type="caution">
    <text evidence="1">The sequence shown here is derived from an EMBL/GenBank/DDBJ whole genome shotgun (WGS) entry which is preliminary data.</text>
</comment>
<dbReference type="InterPro" id="IPR052025">
    <property type="entry name" value="Xyloglucanase_GH74"/>
</dbReference>
<keyword evidence="2" id="KW-1185">Reference proteome</keyword>
<protein>
    <submittedName>
        <fullName evidence="1">Exo-alpha-sialidase</fullName>
    </submittedName>
</protein>
<dbReference type="SUPFAM" id="SSF110296">
    <property type="entry name" value="Oligoxyloglucan reducing end-specific cellobiohydrolase"/>
    <property type="match status" value="1"/>
</dbReference>
<gene>
    <name evidence="1" type="ORF">MMF98_01680</name>
</gene>
<evidence type="ECO:0000313" key="2">
    <source>
        <dbReference type="Proteomes" id="UP001139447"/>
    </source>
</evidence>
<dbReference type="PANTHER" id="PTHR43739">
    <property type="entry name" value="XYLOGLUCANASE (EUROFUNG)"/>
    <property type="match status" value="1"/>
</dbReference>
<reference evidence="1" key="1">
    <citation type="submission" date="2022-03" db="EMBL/GenBank/DDBJ databases">
        <authorList>
            <person name="Woo C.Y."/>
        </authorList>
    </citation>
    <scope>NUCLEOTIDE SEQUENCE</scope>
    <source>
        <strain evidence="1">CYS-02</strain>
    </source>
</reference>
<sequence length="369" mass="39241">MNTLLAGTRKGLFVIEGAGAGWRIAAHHFAGEPVTQVLADSRDGAWYAALRMGHFGVKLRKSTDRGAQWHEIAAPAFPTKPETGPWADDPTPWSVDLIWALAPGGAAEPGTLWAGCLPAGLFRSVDGGASWALNEPLWNEPGRRQWFGGGYDHAGIHAVLVDPRDAQHLTVAISCGGVWQTRDGGASWALSAAGMKADYLPADSADDQNTQDPHSMAQCAAQPDVLWVQHHCGLYRSTDGAQHWQAIAAPAPSGFGFAVVCDPRNPQRAWFVPAQADACRIPVDGRMVVTRTDDGGASFRTLTAGLPQQHAYHLVYRHALDVAGDGQTLAMASTTGGLWVSADAGESWHTLSRDLPPVAVLRFAQSAPG</sequence>
<organism evidence="1 2">
    <name type="scientific">Variovorax terrae</name>
    <dbReference type="NCBI Taxonomy" id="2923278"/>
    <lineage>
        <taxon>Bacteria</taxon>
        <taxon>Pseudomonadati</taxon>
        <taxon>Pseudomonadota</taxon>
        <taxon>Betaproteobacteria</taxon>
        <taxon>Burkholderiales</taxon>
        <taxon>Comamonadaceae</taxon>
        <taxon>Variovorax</taxon>
    </lineage>
</organism>
<dbReference type="AlphaFoldDB" id="A0A9X1VS37"/>
<dbReference type="Proteomes" id="UP001139447">
    <property type="component" value="Unassembled WGS sequence"/>
</dbReference>
<dbReference type="RefSeq" id="WP_243303695.1">
    <property type="nucleotide sequence ID" value="NZ_JALGBI010000001.1"/>
</dbReference>
<name>A0A9X1VS37_9BURK</name>
<dbReference type="GO" id="GO:0010411">
    <property type="term" value="P:xyloglucan metabolic process"/>
    <property type="evidence" value="ECO:0007669"/>
    <property type="project" value="TreeGrafter"/>
</dbReference>
<evidence type="ECO:0000313" key="1">
    <source>
        <dbReference type="EMBL" id="MCJ0761910.1"/>
    </source>
</evidence>
<proteinExistence type="predicted"/>
<dbReference type="Gene3D" id="2.130.10.10">
    <property type="entry name" value="YVTN repeat-like/Quinoprotein amine dehydrogenase"/>
    <property type="match status" value="1"/>
</dbReference>